<dbReference type="PANTHER" id="PTHR45991">
    <property type="entry name" value="PACHYTENE CHECKPOINT PROTEIN 2"/>
    <property type="match status" value="1"/>
</dbReference>
<protein>
    <submittedName>
        <fullName evidence="5">Pachytene checkpoint protein 2</fullName>
    </submittedName>
</protein>
<evidence type="ECO:0000259" key="4">
    <source>
        <dbReference type="Pfam" id="PF00004"/>
    </source>
</evidence>
<keyword evidence="6" id="KW-1185">Reference proteome</keyword>
<dbReference type="GO" id="GO:0007131">
    <property type="term" value="P:reciprocal meiotic recombination"/>
    <property type="evidence" value="ECO:0007669"/>
    <property type="project" value="TreeGrafter"/>
</dbReference>
<name>A0AAD5UGP4_9FUNG</name>
<organism evidence="5 6">
    <name type="scientific">Boothiomyces macroporosus</name>
    <dbReference type="NCBI Taxonomy" id="261099"/>
    <lineage>
        <taxon>Eukaryota</taxon>
        <taxon>Fungi</taxon>
        <taxon>Fungi incertae sedis</taxon>
        <taxon>Chytridiomycota</taxon>
        <taxon>Chytridiomycota incertae sedis</taxon>
        <taxon>Chytridiomycetes</taxon>
        <taxon>Rhizophydiales</taxon>
        <taxon>Terramycetaceae</taxon>
        <taxon>Boothiomyces</taxon>
    </lineage>
</organism>
<feature type="domain" description="ATPase AAA-type core" evidence="4">
    <location>
        <begin position="126"/>
        <end position="176"/>
    </location>
</feature>
<dbReference type="PROSITE" id="PS00674">
    <property type="entry name" value="AAA"/>
    <property type="match status" value="1"/>
</dbReference>
<dbReference type="InterPro" id="IPR027417">
    <property type="entry name" value="P-loop_NTPase"/>
</dbReference>
<reference evidence="5" key="1">
    <citation type="submission" date="2020-05" db="EMBL/GenBank/DDBJ databases">
        <title>Phylogenomic resolution of chytrid fungi.</title>
        <authorList>
            <person name="Stajich J.E."/>
            <person name="Amses K."/>
            <person name="Simmons R."/>
            <person name="Seto K."/>
            <person name="Myers J."/>
            <person name="Bonds A."/>
            <person name="Quandt C.A."/>
            <person name="Barry K."/>
            <person name="Liu P."/>
            <person name="Grigoriev I."/>
            <person name="Longcore J.E."/>
            <person name="James T.Y."/>
        </authorList>
    </citation>
    <scope>NUCLEOTIDE SEQUENCE</scope>
    <source>
        <strain evidence="5">PLAUS21</strain>
    </source>
</reference>
<dbReference type="GO" id="GO:0051598">
    <property type="term" value="P:meiotic recombination checkpoint signaling"/>
    <property type="evidence" value="ECO:0007669"/>
    <property type="project" value="TreeGrafter"/>
</dbReference>
<dbReference type="Pfam" id="PF00004">
    <property type="entry name" value="AAA"/>
    <property type="match status" value="2"/>
</dbReference>
<dbReference type="InterPro" id="IPR003959">
    <property type="entry name" value="ATPase_AAA_core"/>
</dbReference>
<dbReference type="Proteomes" id="UP001210925">
    <property type="component" value="Unassembled WGS sequence"/>
</dbReference>
<dbReference type="AlphaFoldDB" id="A0AAD5UGP4"/>
<evidence type="ECO:0000256" key="3">
    <source>
        <dbReference type="RuleBase" id="RU003651"/>
    </source>
</evidence>
<gene>
    <name evidence="5" type="primary">TRIP13</name>
    <name evidence="5" type="ORF">HK103_004889</name>
</gene>
<comment type="similarity">
    <text evidence="3">Belongs to the AAA ATPase family.</text>
</comment>
<proteinExistence type="inferred from homology"/>
<accession>A0AAD5UGP4</accession>
<dbReference type="GO" id="GO:0005634">
    <property type="term" value="C:nucleus"/>
    <property type="evidence" value="ECO:0007669"/>
    <property type="project" value="TreeGrafter"/>
</dbReference>
<dbReference type="GO" id="GO:0005694">
    <property type="term" value="C:chromosome"/>
    <property type="evidence" value="ECO:0007669"/>
    <property type="project" value="TreeGrafter"/>
</dbReference>
<dbReference type="InterPro" id="IPR044539">
    <property type="entry name" value="Pch2-like"/>
</dbReference>
<evidence type="ECO:0000313" key="5">
    <source>
        <dbReference type="EMBL" id="KAJ3257191.1"/>
    </source>
</evidence>
<feature type="domain" description="ATPase AAA-type core" evidence="4">
    <location>
        <begin position="200"/>
        <end position="251"/>
    </location>
</feature>
<dbReference type="GO" id="GO:0016887">
    <property type="term" value="F:ATP hydrolysis activity"/>
    <property type="evidence" value="ECO:0007669"/>
    <property type="project" value="InterPro"/>
</dbReference>
<keyword evidence="1 3" id="KW-0547">Nucleotide-binding</keyword>
<dbReference type="GO" id="GO:0005524">
    <property type="term" value="F:ATP binding"/>
    <property type="evidence" value="ECO:0007669"/>
    <property type="project" value="UniProtKB-KW"/>
</dbReference>
<dbReference type="SUPFAM" id="SSF52540">
    <property type="entry name" value="P-loop containing nucleoside triphosphate hydrolases"/>
    <property type="match status" value="1"/>
</dbReference>
<comment type="caution">
    <text evidence="5">The sequence shown here is derived from an EMBL/GenBank/DDBJ whole genome shotgun (WGS) entry which is preliminary data.</text>
</comment>
<dbReference type="Gene3D" id="3.40.50.300">
    <property type="entry name" value="P-loop containing nucleotide triphosphate hydrolases"/>
    <property type="match status" value="1"/>
</dbReference>
<sequence>MIEIAGDKDAIATLNLQEIKSFLFNNYVSYKSHSPLAYKKVFINFNYDDQIHQLSPNDEILVYELQERVQVQPNFNLYSLPNKSFYSLYERLYYRGDLKRSLLDFVDSVSLFSSKGISKVSVNKLVLLHGPPTNIGTGKTSLAKAIAQKISISRNAVLVEIKTNSLLSKFYSESSKLPTPVCGYEVESLTAARKTAVCGLEPSDAIRVVNTILTQIDKLQTKSNVLVIATSNITEAIDEAFLDRADLTLRIDNPSSEAIYQILYDGLRELHDKELIIDMVCNCDELWDISKELERKNTRESKNLKLCTRNI</sequence>
<evidence type="ECO:0000313" key="6">
    <source>
        <dbReference type="Proteomes" id="UP001210925"/>
    </source>
</evidence>
<keyword evidence="2 3" id="KW-0067">ATP-binding</keyword>
<dbReference type="PANTHER" id="PTHR45991:SF1">
    <property type="entry name" value="PACHYTENE CHECKPOINT PROTEIN 2 HOMOLOG"/>
    <property type="match status" value="1"/>
</dbReference>
<dbReference type="InterPro" id="IPR003960">
    <property type="entry name" value="ATPase_AAA_CS"/>
</dbReference>
<evidence type="ECO:0000256" key="1">
    <source>
        <dbReference type="ARBA" id="ARBA00022741"/>
    </source>
</evidence>
<dbReference type="EMBL" id="JADGKB010000041">
    <property type="protein sequence ID" value="KAJ3257191.1"/>
    <property type="molecule type" value="Genomic_DNA"/>
</dbReference>
<evidence type="ECO:0000256" key="2">
    <source>
        <dbReference type="ARBA" id="ARBA00022840"/>
    </source>
</evidence>